<evidence type="ECO:0000259" key="2">
    <source>
        <dbReference type="PROSITE" id="PS51387"/>
    </source>
</evidence>
<dbReference type="RefSeq" id="WP_089998812.1">
    <property type="nucleotide sequence ID" value="NZ_FOBV01000002.1"/>
</dbReference>
<name>A0A1H7X4R9_9FLAO</name>
<evidence type="ECO:0000313" key="3">
    <source>
        <dbReference type="EMBL" id="SEM28625.1"/>
    </source>
</evidence>
<sequence length="339" mass="36705">MNNFSYTKAYSVDEAVSLTNVNEDNKFIAGGTNIIDLMKYFVTEAETLIDINKIEGKRDIVGLDNGGILIGALMTNADTAYHPLIEEKYPLLSKAILAGASAQIRNMATNGGNLLQRTRCYYFYDIHTPCNKRTPGSGCSAIKGYNRIHAILGHSENCIAVFPSDMCVALAALAAIVHISGLDGDRTLAFSDFHRLPGDTPNIDNNLKKGEVITGIELPGNGFSKNYSYLKLRDRSSYAFALVSVATGLELEDGLIKEARIALGGVSHKPWRVQEAEEFLKGKKADAENFAAAADIILQGAAGFEHNGFKIKLAKKAIVRNCMMALDPSSQRPGAKPSL</sequence>
<dbReference type="PROSITE" id="PS51387">
    <property type="entry name" value="FAD_PCMH"/>
    <property type="match status" value="1"/>
</dbReference>
<dbReference type="InterPro" id="IPR016167">
    <property type="entry name" value="FAD-bd_PCMH_sub1"/>
</dbReference>
<dbReference type="Pfam" id="PF00941">
    <property type="entry name" value="FAD_binding_5"/>
    <property type="match status" value="1"/>
</dbReference>
<dbReference type="Gene3D" id="3.30.465.10">
    <property type="match status" value="1"/>
</dbReference>
<evidence type="ECO:0000313" key="4">
    <source>
        <dbReference type="Proteomes" id="UP000199450"/>
    </source>
</evidence>
<accession>A0A1H7X4R9</accession>
<dbReference type="PANTHER" id="PTHR42659:SF1">
    <property type="entry name" value="OXIDOREDUCTASE"/>
    <property type="match status" value="1"/>
</dbReference>
<protein>
    <submittedName>
        <fullName evidence="3">Xanthine dehydrogenase YagS FAD-binding subunit</fullName>
    </submittedName>
</protein>
<dbReference type="InterPro" id="IPR002346">
    <property type="entry name" value="Mopterin_DH_FAD-bd"/>
</dbReference>
<dbReference type="InterPro" id="IPR005107">
    <property type="entry name" value="CO_DH_flav_C"/>
</dbReference>
<dbReference type="EMBL" id="FOBV01000002">
    <property type="protein sequence ID" value="SEM28625.1"/>
    <property type="molecule type" value="Genomic_DNA"/>
</dbReference>
<dbReference type="InterPro" id="IPR036318">
    <property type="entry name" value="FAD-bd_PCMH-like_sf"/>
</dbReference>
<keyword evidence="4" id="KW-1185">Reference proteome</keyword>
<dbReference type="Gene3D" id="3.30.390.50">
    <property type="entry name" value="CO dehydrogenase flavoprotein, C-terminal domain"/>
    <property type="match status" value="1"/>
</dbReference>
<dbReference type="SMART" id="SM01092">
    <property type="entry name" value="CO_deh_flav_C"/>
    <property type="match status" value="1"/>
</dbReference>
<dbReference type="SUPFAM" id="SSF56176">
    <property type="entry name" value="FAD-binding/transporter-associated domain-like"/>
    <property type="match status" value="1"/>
</dbReference>
<dbReference type="STRING" id="295069.SAMN05421856_102200"/>
<dbReference type="InterPro" id="IPR051312">
    <property type="entry name" value="Diverse_Substr_Oxidored"/>
</dbReference>
<dbReference type="InterPro" id="IPR016166">
    <property type="entry name" value="FAD-bd_PCMH"/>
</dbReference>
<dbReference type="Gene3D" id="3.30.43.10">
    <property type="entry name" value="Uridine Diphospho-n-acetylenolpyruvylglucosamine Reductase, domain 2"/>
    <property type="match status" value="1"/>
</dbReference>
<dbReference type="Proteomes" id="UP000199450">
    <property type="component" value="Unassembled WGS sequence"/>
</dbReference>
<evidence type="ECO:0000256" key="1">
    <source>
        <dbReference type="ARBA" id="ARBA00022827"/>
    </source>
</evidence>
<organism evidence="3 4">
    <name type="scientific">Chryseobacterium taichungense</name>
    <dbReference type="NCBI Taxonomy" id="295069"/>
    <lineage>
        <taxon>Bacteria</taxon>
        <taxon>Pseudomonadati</taxon>
        <taxon>Bacteroidota</taxon>
        <taxon>Flavobacteriia</taxon>
        <taxon>Flavobacteriales</taxon>
        <taxon>Weeksellaceae</taxon>
        <taxon>Chryseobacterium group</taxon>
        <taxon>Chryseobacterium</taxon>
    </lineage>
</organism>
<dbReference type="AlphaFoldDB" id="A0A1H7X4R9"/>
<feature type="domain" description="FAD-binding PCMH-type" evidence="2">
    <location>
        <begin position="1"/>
        <end position="223"/>
    </location>
</feature>
<dbReference type="PANTHER" id="PTHR42659">
    <property type="entry name" value="XANTHINE DEHYDROGENASE SUBUNIT C-RELATED"/>
    <property type="match status" value="1"/>
</dbReference>
<dbReference type="Pfam" id="PF03450">
    <property type="entry name" value="CO_deh_flav_C"/>
    <property type="match status" value="1"/>
</dbReference>
<keyword evidence="1" id="KW-0274">FAD</keyword>
<dbReference type="GO" id="GO:0071949">
    <property type="term" value="F:FAD binding"/>
    <property type="evidence" value="ECO:0007669"/>
    <property type="project" value="InterPro"/>
</dbReference>
<dbReference type="OrthoDB" id="9814706at2"/>
<proteinExistence type="predicted"/>
<gene>
    <name evidence="3" type="ORF">SAMN05421856_102200</name>
</gene>
<dbReference type="InterPro" id="IPR036683">
    <property type="entry name" value="CO_DH_flav_C_dom_sf"/>
</dbReference>
<dbReference type="GO" id="GO:0016491">
    <property type="term" value="F:oxidoreductase activity"/>
    <property type="evidence" value="ECO:0007669"/>
    <property type="project" value="InterPro"/>
</dbReference>
<dbReference type="SUPFAM" id="SSF55447">
    <property type="entry name" value="CO dehydrogenase flavoprotein C-terminal domain-like"/>
    <property type="match status" value="1"/>
</dbReference>
<keyword evidence="1" id="KW-0285">Flavoprotein</keyword>
<dbReference type="InterPro" id="IPR016169">
    <property type="entry name" value="FAD-bd_PCMH_sub2"/>
</dbReference>
<reference evidence="4" key="1">
    <citation type="submission" date="2016-10" db="EMBL/GenBank/DDBJ databases">
        <authorList>
            <person name="Varghese N."/>
            <person name="Submissions S."/>
        </authorList>
    </citation>
    <scope>NUCLEOTIDE SEQUENCE [LARGE SCALE GENOMIC DNA]</scope>
    <source>
        <strain evidence="4">DSM 17453</strain>
    </source>
</reference>